<dbReference type="InterPro" id="IPR015943">
    <property type="entry name" value="WD40/YVTN_repeat-like_dom_sf"/>
</dbReference>
<evidence type="ECO:0000313" key="13">
    <source>
        <dbReference type="Ensembl" id="ENSMMNP00015000658.1"/>
    </source>
</evidence>
<evidence type="ECO:0000256" key="1">
    <source>
        <dbReference type="ARBA" id="ARBA00004606"/>
    </source>
</evidence>
<keyword evidence="14" id="KW-1185">Reference proteome</keyword>
<evidence type="ECO:0000256" key="5">
    <source>
        <dbReference type="ARBA" id="ARBA00023136"/>
    </source>
</evidence>
<dbReference type="InterPro" id="IPR055409">
    <property type="entry name" value="Beta-prop_FAM234A_B"/>
</dbReference>
<organism evidence="13 14">
    <name type="scientific">Monodon monoceros</name>
    <name type="common">Narwhal</name>
    <name type="synonym">Ceratodon monodon</name>
    <dbReference type="NCBI Taxonomy" id="40151"/>
    <lineage>
        <taxon>Eukaryota</taxon>
        <taxon>Metazoa</taxon>
        <taxon>Chordata</taxon>
        <taxon>Craniata</taxon>
        <taxon>Vertebrata</taxon>
        <taxon>Euteleostomi</taxon>
        <taxon>Mammalia</taxon>
        <taxon>Eutheria</taxon>
        <taxon>Laurasiatheria</taxon>
        <taxon>Artiodactyla</taxon>
        <taxon>Whippomorpha</taxon>
        <taxon>Cetacea</taxon>
        <taxon>Odontoceti</taxon>
        <taxon>Monodontidae</taxon>
        <taxon>Monodon</taxon>
    </lineage>
</organism>
<evidence type="ECO:0000256" key="6">
    <source>
        <dbReference type="ARBA" id="ARBA00023180"/>
    </source>
</evidence>
<keyword evidence="2 11" id="KW-0812">Transmembrane</keyword>
<evidence type="ECO:0000256" key="2">
    <source>
        <dbReference type="ARBA" id="ARBA00022692"/>
    </source>
</evidence>
<evidence type="ECO:0000259" key="12">
    <source>
        <dbReference type="Pfam" id="PF23727"/>
    </source>
</evidence>
<dbReference type="InterPro" id="IPR011047">
    <property type="entry name" value="Quinoprotein_ADH-like_sf"/>
</dbReference>
<evidence type="ECO:0000256" key="3">
    <source>
        <dbReference type="ARBA" id="ARBA00022968"/>
    </source>
</evidence>
<evidence type="ECO:0000256" key="10">
    <source>
        <dbReference type="SAM" id="MobiDB-lite"/>
    </source>
</evidence>
<evidence type="ECO:0000256" key="11">
    <source>
        <dbReference type="SAM" id="Phobius"/>
    </source>
</evidence>
<comment type="similarity">
    <text evidence="7">Belongs to the FAM234 family.</text>
</comment>
<dbReference type="AlphaFoldDB" id="A0A8C6AJ16"/>
<dbReference type="FunFam" id="2.130.10.10:FF:002632">
    <property type="entry name" value="Protein FAM234A"/>
    <property type="match status" value="1"/>
</dbReference>
<dbReference type="SUPFAM" id="SSF50998">
    <property type="entry name" value="Quinoprotein alcohol dehydrogenase-like"/>
    <property type="match status" value="1"/>
</dbReference>
<dbReference type="GO" id="GO:0009986">
    <property type="term" value="C:cell surface"/>
    <property type="evidence" value="ECO:0007669"/>
    <property type="project" value="Ensembl"/>
</dbReference>
<feature type="compositionally biased region" description="Basic and acidic residues" evidence="10">
    <location>
        <begin position="1"/>
        <end position="23"/>
    </location>
</feature>
<proteinExistence type="inferred from homology"/>
<dbReference type="Gene3D" id="2.130.10.10">
    <property type="entry name" value="YVTN repeat-like/Quinoprotein amine dehydrogenase"/>
    <property type="match status" value="1"/>
</dbReference>
<keyword evidence="3" id="KW-0735">Signal-anchor</keyword>
<evidence type="ECO:0000256" key="7">
    <source>
        <dbReference type="ARBA" id="ARBA00025791"/>
    </source>
</evidence>
<evidence type="ECO:0000313" key="14">
    <source>
        <dbReference type="Proteomes" id="UP000694561"/>
    </source>
</evidence>
<accession>A0A8C6AJ16</accession>
<feature type="domain" description="FAM234A/B beta-propeller" evidence="12">
    <location>
        <begin position="81"/>
        <end position="483"/>
    </location>
</feature>
<keyword evidence="6" id="KW-0325">Glycoprotein</keyword>
<feature type="domain" description="FAM234A/B beta-propeller" evidence="12">
    <location>
        <begin position="512"/>
        <end position="578"/>
    </location>
</feature>
<dbReference type="PANTHER" id="PTHR21419">
    <property type="match status" value="1"/>
</dbReference>
<dbReference type="InterPro" id="IPR045232">
    <property type="entry name" value="FAM234"/>
</dbReference>
<dbReference type="GeneTree" id="ENSGT00530000063694"/>
<dbReference type="PANTHER" id="PTHR21419:SF7">
    <property type="entry name" value="PROTEIN FAM234A"/>
    <property type="match status" value="1"/>
</dbReference>
<evidence type="ECO:0000256" key="9">
    <source>
        <dbReference type="ARBA" id="ARBA00083714"/>
    </source>
</evidence>
<evidence type="ECO:0000256" key="4">
    <source>
        <dbReference type="ARBA" id="ARBA00022989"/>
    </source>
</evidence>
<dbReference type="Pfam" id="PF23727">
    <property type="entry name" value="Beta-prop_FAM234A_B"/>
    <property type="match status" value="2"/>
</dbReference>
<gene>
    <name evidence="13" type="primary">FAM234A</name>
</gene>
<keyword evidence="5 11" id="KW-0472">Membrane</keyword>
<protein>
    <recommendedName>
        <fullName evidence="8">Protein FAM234A</fullName>
    </recommendedName>
    <alternativeName>
        <fullName evidence="9">Protein ITFG3</fullName>
    </alternativeName>
</protein>
<sequence length="581" mass="62060">MTDSKDLEAEIHPLKKENRKVQEHLGNPAGKETSVKPPPQSRLSRCRTVAFFLSLFVCLFVVFVVSFIIPCPDRPASQGVWRIDYKAAVAYDFLATEDVNKDRIQDVLFLYKNTNSSRSNFSLSCADEGFSSPCTFVTAVSGANGTVLWERPVAQNRALVECGVPQPGGSGASSACIILGRPGPFIAVDSVTGETLWSHPSSFGGNVSVLSPLLQVPDIDADGVPDLLVITQEENQVNGYVYSGGTGQQVGPPGSLGVDGTSGSILYVTSAGAHYVLIPCGTSLCSHSVKGLYEKATGRESSLKSDPLWEGRLNATSHRLQEHSSGAVRYLMNVPGKVGEDLLLVSSEACVLLDGQELVPRWTLGAAQVLRKPVLGYYKPDTPAMVIENGTGSERQILLLDLSSGAVLWSQALPGLPRDPRSASLPTADHRSAFFFWGLHELAGANQTEPGAAGHHLYMFHPTQPGVLLELANISTPIVTFQGECAPHGPGLPAMGGLCWLVPGPDGHVPTVVLLEPSRHAAYILLTGPASPDPPGLVSVAKHKVRDLIPSSKVVRLAEGGPDSDQAVRDRFSRLRYRNEA</sequence>
<reference evidence="13" key="2">
    <citation type="submission" date="2025-09" db="UniProtKB">
        <authorList>
            <consortium name="Ensembl"/>
        </authorList>
    </citation>
    <scope>IDENTIFICATION</scope>
</reference>
<feature type="transmembrane region" description="Helical" evidence="11">
    <location>
        <begin position="49"/>
        <end position="69"/>
    </location>
</feature>
<name>A0A8C6AJ16_MONMO</name>
<feature type="region of interest" description="Disordered" evidence="10">
    <location>
        <begin position="1"/>
        <end position="40"/>
    </location>
</feature>
<comment type="subcellular location">
    <subcellularLocation>
        <location evidence="1">Membrane</location>
        <topology evidence="1">Single-pass type II membrane protein</topology>
    </subcellularLocation>
</comment>
<evidence type="ECO:0000256" key="8">
    <source>
        <dbReference type="ARBA" id="ARBA00071196"/>
    </source>
</evidence>
<dbReference type="GO" id="GO:0016020">
    <property type="term" value="C:membrane"/>
    <property type="evidence" value="ECO:0007669"/>
    <property type="project" value="UniProtKB-SubCell"/>
</dbReference>
<reference evidence="13" key="1">
    <citation type="submission" date="2025-08" db="UniProtKB">
        <authorList>
            <consortium name="Ensembl"/>
        </authorList>
    </citation>
    <scope>IDENTIFICATION</scope>
</reference>
<keyword evidence="4 11" id="KW-1133">Transmembrane helix</keyword>
<dbReference type="Proteomes" id="UP000694561">
    <property type="component" value="Unplaced"/>
</dbReference>
<dbReference type="Ensembl" id="ENSMMNT00015000735.1">
    <property type="protein sequence ID" value="ENSMMNP00015000658.1"/>
    <property type="gene ID" value="ENSMMNG00015000531.1"/>
</dbReference>